<comment type="caution">
    <text evidence="1">The sequence shown here is derived from an EMBL/GenBank/DDBJ whole genome shotgun (WGS) entry which is preliminary data.</text>
</comment>
<dbReference type="EMBL" id="VSSQ01072029">
    <property type="protein sequence ID" value="MPN23499.1"/>
    <property type="molecule type" value="Genomic_DNA"/>
</dbReference>
<sequence length="50" mass="5664">MPGIVTSSPEDAALRIEQGFQVVTIMNDLGMFKKQSQLQIDKVRELCRQI</sequence>
<organism evidence="1">
    <name type="scientific">bioreactor metagenome</name>
    <dbReference type="NCBI Taxonomy" id="1076179"/>
    <lineage>
        <taxon>unclassified sequences</taxon>
        <taxon>metagenomes</taxon>
        <taxon>ecological metagenomes</taxon>
    </lineage>
</organism>
<reference evidence="1" key="1">
    <citation type="submission" date="2019-08" db="EMBL/GenBank/DDBJ databases">
        <authorList>
            <person name="Kucharzyk K."/>
            <person name="Murdoch R.W."/>
            <person name="Higgins S."/>
            <person name="Loffler F."/>
        </authorList>
    </citation>
    <scope>NUCLEOTIDE SEQUENCE</scope>
</reference>
<gene>
    <name evidence="1" type="ORF">SDC9_170887</name>
</gene>
<name>A0A645GCI9_9ZZZZ</name>
<dbReference type="AlphaFoldDB" id="A0A645GCI9"/>
<evidence type="ECO:0000313" key="1">
    <source>
        <dbReference type="EMBL" id="MPN23499.1"/>
    </source>
</evidence>
<proteinExistence type="predicted"/>
<accession>A0A645GCI9</accession>
<protein>
    <submittedName>
        <fullName evidence="1">Uncharacterized protein</fullName>
    </submittedName>
</protein>